<feature type="transmembrane region" description="Helical" evidence="13">
    <location>
        <begin position="275"/>
        <end position="294"/>
    </location>
</feature>
<keyword evidence="4 12" id="KW-0812">Transmembrane</keyword>
<feature type="transmembrane region" description="Helical" evidence="13">
    <location>
        <begin position="173"/>
        <end position="193"/>
    </location>
</feature>
<dbReference type="CDD" id="cd15096">
    <property type="entry name" value="7tmA_AstA_R_insect"/>
    <property type="match status" value="1"/>
</dbReference>
<evidence type="ECO:0000256" key="8">
    <source>
        <dbReference type="ARBA" id="ARBA00023157"/>
    </source>
</evidence>
<dbReference type="InterPro" id="IPR000276">
    <property type="entry name" value="GPCR_Rhodpsn"/>
</dbReference>
<dbReference type="PRINTS" id="PR01012">
    <property type="entry name" value="NRPEPTIDEYR"/>
</dbReference>
<dbReference type="Proteomes" id="UP001519460">
    <property type="component" value="Unassembled WGS sequence"/>
</dbReference>
<keyword evidence="10" id="KW-0325">Glycoprotein</keyword>
<evidence type="ECO:0000256" key="2">
    <source>
        <dbReference type="ARBA" id="ARBA00010663"/>
    </source>
</evidence>
<evidence type="ECO:0000313" key="16">
    <source>
        <dbReference type="Proteomes" id="UP001519460"/>
    </source>
</evidence>
<dbReference type="GO" id="GO:0005886">
    <property type="term" value="C:plasma membrane"/>
    <property type="evidence" value="ECO:0007669"/>
    <property type="project" value="UniProtKB-SubCell"/>
</dbReference>
<comment type="caution">
    <text evidence="15">The sequence shown here is derived from an EMBL/GenBank/DDBJ whole genome shotgun (WGS) entry which is preliminary data.</text>
</comment>
<dbReference type="PANTHER" id="PTHR45695:SF23">
    <property type="entry name" value="GALANIN-LIKE G-PROTEIN COUPLED RECEPTOR NPR-9"/>
    <property type="match status" value="1"/>
</dbReference>
<evidence type="ECO:0000259" key="14">
    <source>
        <dbReference type="PROSITE" id="PS50262"/>
    </source>
</evidence>
<gene>
    <name evidence="15" type="ORF">BaRGS_00000845</name>
</gene>
<protein>
    <recommendedName>
        <fullName evidence="14">G-protein coupled receptors family 1 profile domain-containing protein</fullName>
    </recommendedName>
</protein>
<dbReference type="SUPFAM" id="SSF81321">
    <property type="entry name" value="Family A G protein-coupled receptor-like"/>
    <property type="match status" value="1"/>
</dbReference>
<dbReference type="EMBL" id="JACVVK020000003">
    <property type="protein sequence ID" value="KAK7507880.1"/>
    <property type="molecule type" value="Genomic_DNA"/>
</dbReference>
<feature type="domain" description="G-protein coupled receptors family 1 profile" evidence="14">
    <location>
        <begin position="73"/>
        <end position="331"/>
    </location>
</feature>
<comment type="similarity">
    <text evidence="2 12">Belongs to the G-protein coupled receptor 1 family.</text>
</comment>
<evidence type="ECO:0000256" key="9">
    <source>
        <dbReference type="ARBA" id="ARBA00023170"/>
    </source>
</evidence>
<accession>A0ABD0M814</accession>
<keyword evidence="16" id="KW-1185">Reference proteome</keyword>
<evidence type="ECO:0000256" key="11">
    <source>
        <dbReference type="ARBA" id="ARBA00023224"/>
    </source>
</evidence>
<name>A0ABD0M814_9CAEN</name>
<comment type="subcellular location">
    <subcellularLocation>
        <location evidence="1">Cell membrane</location>
        <topology evidence="1">Multi-pass membrane protein</topology>
    </subcellularLocation>
</comment>
<keyword evidence="11 12" id="KW-0807">Transducer</keyword>
<dbReference type="PANTHER" id="PTHR45695">
    <property type="entry name" value="LEUCOKININ RECEPTOR-RELATED"/>
    <property type="match status" value="1"/>
</dbReference>
<keyword evidence="6 12" id="KW-0297">G-protein coupled receptor</keyword>
<dbReference type="InterPro" id="IPR017452">
    <property type="entry name" value="GPCR_Rhodpsn_7TM"/>
</dbReference>
<dbReference type="PRINTS" id="PR00237">
    <property type="entry name" value="GPCRRHODOPSN"/>
</dbReference>
<proteinExistence type="inferred from homology"/>
<evidence type="ECO:0000256" key="10">
    <source>
        <dbReference type="ARBA" id="ARBA00023180"/>
    </source>
</evidence>
<evidence type="ECO:0000256" key="4">
    <source>
        <dbReference type="ARBA" id="ARBA00022692"/>
    </source>
</evidence>
<organism evidence="15 16">
    <name type="scientific">Batillaria attramentaria</name>
    <dbReference type="NCBI Taxonomy" id="370345"/>
    <lineage>
        <taxon>Eukaryota</taxon>
        <taxon>Metazoa</taxon>
        <taxon>Spiralia</taxon>
        <taxon>Lophotrochozoa</taxon>
        <taxon>Mollusca</taxon>
        <taxon>Gastropoda</taxon>
        <taxon>Caenogastropoda</taxon>
        <taxon>Sorbeoconcha</taxon>
        <taxon>Cerithioidea</taxon>
        <taxon>Batillariidae</taxon>
        <taxon>Batillaria</taxon>
    </lineage>
</organism>
<evidence type="ECO:0000256" key="13">
    <source>
        <dbReference type="SAM" id="Phobius"/>
    </source>
</evidence>
<feature type="transmembrane region" description="Helical" evidence="13">
    <location>
        <begin position="314"/>
        <end position="334"/>
    </location>
</feature>
<feature type="transmembrane region" description="Helical" evidence="13">
    <location>
        <begin position="224"/>
        <end position="247"/>
    </location>
</feature>
<dbReference type="Gene3D" id="1.20.1070.10">
    <property type="entry name" value="Rhodopsin 7-helix transmembrane proteins"/>
    <property type="match status" value="1"/>
</dbReference>
<sequence length="382" mass="43203">MADDFEETLEIETNFSSGGIFYNESLNISNCVSGYCNNLTGQGPDERYQEVERLVQIIVPTVFGVIFLLGLLGNTLVILVVVSDKNMRNTTNILILALAVADLLFIVFCVPFTAVQYAMSVWPFGSVWCKMVQYLVFVSAYLSVYTLVLMSLDRYLAVAHAIRSMSIRNERNTWLAVALTWVVIVGGHVPLLLQYDVHHYSYYGENRSACLNKKHVVDKTNGRIFYSCFLAFGYVIPLGAVCLMYGLMLKRLHGSAPGGSQSQESVRTKRRVTKMVVIIVMIFAVCWLPIQIILLLQKLDMYPMDQIPFVGLQLASNCLAYMNSCVNPFLYAFLSENFRRSFRKFLCCSSPRGRHPEYELVSVRQTENVSLLTQNKKRSITG</sequence>
<evidence type="ECO:0000256" key="5">
    <source>
        <dbReference type="ARBA" id="ARBA00022989"/>
    </source>
</evidence>
<dbReference type="InterPro" id="IPR000611">
    <property type="entry name" value="NPY_rcpt"/>
</dbReference>
<feature type="transmembrane region" description="Helical" evidence="13">
    <location>
        <begin position="131"/>
        <end position="152"/>
    </location>
</feature>
<reference evidence="15 16" key="1">
    <citation type="journal article" date="2023" name="Sci. Data">
        <title>Genome assembly of the Korean intertidal mud-creeper Batillaria attramentaria.</title>
        <authorList>
            <person name="Patra A.K."/>
            <person name="Ho P.T."/>
            <person name="Jun S."/>
            <person name="Lee S.J."/>
            <person name="Kim Y."/>
            <person name="Won Y.J."/>
        </authorList>
    </citation>
    <scope>NUCLEOTIDE SEQUENCE [LARGE SCALE GENOMIC DNA]</scope>
    <source>
        <strain evidence="15">Wonlab-2016</strain>
    </source>
</reference>
<evidence type="ECO:0000313" key="15">
    <source>
        <dbReference type="EMBL" id="KAK7507880.1"/>
    </source>
</evidence>
<keyword evidence="8" id="KW-1015">Disulfide bond</keyword>
<dbReference type="Pfam" id="PF00001">
    <property type="entry name" value="7tm_1"/>
    <property type="match status" value="1"/>
</dbReference>
<evidence type="ECO:0000256" key="7">
    <source>
        <dbReference type="ARBA" id="ARBA00023136"/>
    </source>
</evidence>
<keyword evidence="5 13" id="KW-1133">Transmembrane helix</keyword>
<keyword evidence="7 13" id="KW-0472">Membrane</keyword>
<dbReference type="PROSITE" id="PS00237">
    <property type="entry name" value="G_PROTEIN_RECEP_F1_1"/>
    <property type="match status" value="1"/>
</dbReference>
<feature type="transmembrane region" description="Helical" evidence="13">
    <location>
        <begin position="94"/>
        <end position="119"/>
    </location>
</feature>
<evidence type="ECO:0000256" key="3">
    <source>
        <dbReference type="ARBA" id="ARBA00022475"/>
    </source>
</evidence>
<dbReference type="GO" id="GO:0004930">
    <property type="term" value="F:G protein-coupled receptor activity"/>
    <property type="evidence" value="ECO:0007669"/>
    <property type="project" value="UniProtKB-KW"/>
</dbReference>
<dbReference type="AlphaFoldDB" id="A0ABD0M814"/>
<keyword evidence="3" id="KW-1003">Cell membrane</keyword>
<keyword evidence="9 12" id="KW-0675">Receptor</keyword>
<evidence type="ECO:0000256" key="1">
    <source>
        <dbReference type="ARBA" id="ARBA00004651"/>
    </source>
</evidence>
<dbReference type="PROSITE" id="PS50262">
    <property type="entry name" value="G_PROTEIN_RECEP_F1_2"/>
    <property type="match status" value="1"/>
</dbReference>
<evidence type="ECO:0000256" key="12">
    <source>
        <dbReference type="RuleBase" id="RU000688"/>
    </source>
</evidence>
<feature type="transmembrane region" description="Helical" evidence="13">
    <location>
        <begin position="57"/>
        <end position="82"/>
    </location>
</feature>
<evidence type="ECO:0000256" key="6">
    <source>
        <dbReference type="ARBA" id="ARBA00023040"/>
    </source>
</evidence>
<dbReference type="SMART" id="SM01381">
    <property type="entry name" value="7TM_GPCR_Srsx"/>
    <property type="match status" value="1"/>
</dbReference>